<dbReference type="Gene3D" id="2.100.10.50">
    <property type="match status" value="1"/>
</dbReference>
<dbReference type="Pfam" id="PF10240">
    <property type="entry name" value="DUF2464"/>
    <property type="match status" value="1"/>
</dbReference>
<evidence type="ECO:0000259" key="18">
    <source>
        <dbReference type="PROSITE" id="PS50011"/>
    </source>
</evidence>
<keyword evidence="9 16" id="KW-0067">ATP-binding</keyword>
<evidence type="ECO:0000256" key="8">
    <source>
        <dbReference type="ARBA" id="ARBA00022753"/>
    </source>
</evidence>
<evidence type="ECO:0000256" key="9">
    <source>
        <dbReference type="ARBA" id="ARBA00022840"/>
    </source>
</evidence>
<dbReference type="AlphaFoldDB" id="A0A9N7V5G0"/>
<keyword evidence="11" id="KW-0729">SH3-binding</keyword>
<keyword evidence="10" id="KW-0653">Protein transport</keyword>
<dbReference type="InterPro" id="IPR018798">
    <property type="entry name" value="MVB12A/B"/>
</dbReference>
<dbReference type="PROSITE" id="PS50011">
    <property type="entry name" value="PROTEIN_KINASE_DOM"/>
    <property type="match status" value="1"/>
</dbReference>
<dbReference type="GO" id="GO:0017124">
    <property type="term" value="F:SH3 domain binding"/>
    <property type="evidence" value="ECO:0007669"/>
    <property type="project" value="UniProtKB-KW"/>
</dbReference>
<evidence type="ECO:0000256" key="10">
    <source>
        <dbReference type="ARBA" id="ARBA00022927"/>
    </source>
</evidence>
<organism evidence="21 22">
    <name type="scientific">Pleuronectes platessa</name>
    <name type="common">European plaice</name>
    <dbReference type="NCBI Taxonomy" id="8262"/>
    <lineage>
        <taxon>Eukaryota</taxon>
        <taxon>Metazoa</taxon>
        <taxon>Chordata</taxon>
        <taxon>Craniata</taxon>
        <taxon>Vertebrata</taxon>
        <taxon>Euteleostomi</taxon>
        <taxon>Actinopterygii</taxon>
        <taxon>Neopterygii</taxon>
        <taxon>Teleostei</taxon>
        <taxon>Neoteleostei</taxon>
        <taxon>Acanthomorphata</taxon>
        <taxon>Carangaria</taxon>
        <taxon>Pleuronectiformes</taxon>
        <taxon>Pleuronectoidei</taxon>
        <taxon>Pleuronectidae</taxon>
        <taxon>Pleuronectes</taxon>
    </lineage>
</organism>
<dbReference type="GO" id="GO:0042058">
    <property type="term" value="P:regulation of epidermal growth factor receptor signaling pathway"/>
    <property type="evidence" value="ECO:0007669"/>
    <property type="project" value="TreeGrafter"/>
</dbReference>
<feature type="compositionally biased region" description="Polar residues" evidence="17">
    <location>
        <begin position="325"/>
        <end position="334"/>
    </location>
</feature>
<dbReference type="PROSITE" id="PS51498">
    <property type="entry name" value="MABP"/>
    <property type="match status" value="1"/>
</dbReference>
<feature type="compositionally biased region" description="Basic and acidic residues" evidence="17">
    <location>
        <begin position="351"/>
        <end position="362"/>
    </location>
</feature>
<dbReference type="InterPro" id="IPR040335">
    <property type="entry name" value="MVB12A"/>
</dbReference>
<reference evidence="21" key="1">
    <citation type="submission" date="2020-03" db="EMBL/GenBank/DDBJ databases">
        <authorList>
            <person name="Weist P."/>
        </authorList>
    </citation>
    <scope>NUCLEOTIDE SEQUENCE</scope>
</reference>
<comment type="similarity">
    <text evidence="3">Belongs to the MVB12 family.</text>
</comment>
<dbReference type="GO" id="GO:0019075">
    <property type="term" value="P:virus maturation"/>
    <property type="evidence" value="ECO:0007669"/>
    <property type="project" value="TreeGrafter"/>
</dbReference>
<sequence>MSQNSEFNISEGDLIPSPTNILLAQKYLGNGSYGMVIQCRNVTTGETVALKIIQSLENIDCAQEEEVILQKPEEAPFRQVSTSSNLYESFFYKEHYCLVFELLDMDLQKFRQISPGQHLQLKQIRPILQQLATALDFLNSAGIIHADLKPDNIMLVDHVRQPLKVKVIDFGISCDDPEEMIGETLQTLWYRSPEILYEDPFSGNIDVWSLGCIAAELSMGTPLFPANDENDLGNHPVWTEDGKAEYCDLQCFMDLMKQMLMMSQYERITPGRILQHPFITMSHLQGSFKNSLYVKSCEDLMDICQDQSSEDGGPGEQVILQMSLNRESSSSTASPAKEASKVNVKSGNRPELSKVRRSERLAAARKGTSGKTGPNQSKRMRERHDPSSIFNPSRKKRHMGPAGKRDSQAKVRRSERLAAIRKVASGQTGPIRLKRMREEDDSKGTDLVLNKTQRSLVQGTKMSLMERGAVRPITAVAWTSNTSTCPKDFIMISITEDGSAANFTRSFAIKSGYYLCYSKDLTGGMVVSDIQLLSDKDAIPHGYCFIAEHLEAKACVSKKKRMCMRVVPVGSVDTAVLDIKLTAKSKMMLQHYTYAGEINGYVLWCRKGPFSNPMPQAKPRSVSLDIRRISLDQAFPPQPLRPSNPPPQPHGKVSQRRHTLQIKDNLDKPADSSLQGITALDGVPFSLHPKFDAQANATALQLNSQLNNIRIKSLQDIENEFNYTFAVEEIAAKRTRPSLPAGGVTSDQ</sequence>
<dbReference type="Gene3D" id="3.30.200.20">
    <property type="entry name" value="Phosphorylase Kinase, domain 1"/>
    <property type="match status" value="1"/>
</dbReference>
<feature type="domain" description="UMA" evidence="19">
    <location>
        <begin position="680"/>
        <end position="732"/>
    </location>
</feature>
<evidence type="ECO:0000256" key="4">
    <source>
        <dbReference type="ARBA" id="ARBA00017653"/>
    </source>
</evidence>
<evidence type="ECO:0000256" key="14">
    <source>
        <dbReference type="ARBA" id="ARBA00033024"/>
    </source>
</evidence>
<evidence type="ECO:0000256" key="2">
    <source>
        <dbReference type="ARBA" id="ARBA00004633"/>
    </source>
</evidence>
<dbReference type="Pfam" id="PF00069">
    <property type="entry name" value="Pkinase"/>
    <property type="match status" value="1"/>
</dbReference>
<evidence type="ECO:0000256" key="6">
    <source>
        <dbReference type="ARBA" id="ARBA00022490"/>
    </source>
</evidence>
<dbReference type="GO" id="GO:0031902">
    <property type="term" value="C:late endosome membrane"/>
    <property type="evidence" value="ECO:0007669"/>
    <property type="project" value="UniProtKB-SubCell"/>
</dbReference>
<dbReference type="PROSITE" id="PS00107">
    <property type="entry name" value="PROTEIN_KINASE_ATP"/>
    <property type="match status" value="1"/>
</dbReference>
<dbReference type="PANTHER" id="PTHR31612">
    <property type="entry name" value="MULTIVESICULAR BODY SUBUNIT 12A"/>
    <property type="match status" value="1"/>
</dbReference>
<feature type="region of interest" description="Disordered" evidence="17">
    <location>
        <begin position="325"/>
        <end position="412"/>
    </location>
</feature>
<comment type="caution">
    <text evidence="21">The sequence shown here is derived from an EMBL/GenBank/DDBJ whole genome shotgun (WGS) entry which is preliminary data.</text>
</comment>
<feature type="domain" description="MABP" evidence="20">
    <location>
        <begin position="470"/>
        <end position="609"/>
    </location>
</feature>
<dbReference type="InterPro" id="IPR008271">
    <property type="entry name" value="Ser/Thr_kinase_AS"/>
</dbReference>
<accession>A0A9N7V5G0</accession>
<evidence type="ECO:0000256" key="11">
    <source>
        <dbReference type="ARBA" id="ARBA00023036"/>
    </source>
</evidence>
<dbReference type="SUPFAM" id="SSF56112">
    <property type="entry name" value="Protein kinase-like (PK-like)"/>
    <property type="match status" value="1"/>
</dbReference>
<keyword evidence="22" id="KW-1185">Reference proteome</keyword>
<dbReference type="GO" id="GO:0000813">
    <property type="term" value="C:ESCRT I complex"/>
    <property type="evidence" value="ECO:0007669"/>
    <property type="project" value="InterPro"/>
</dbReference>
<dbReference type="GO" id="GO:0005829">
    <property type="term" value="C:cytosol"/>
    <property type="evidence" value="ECO:0007669"/>
    <property type="project" value="TreeGrafter"/>
</dbReference>
<dbReference type="GO" id="GO:0046755">
    <property type="term" value="P:viral budding"/>
    <property type="evidence" value="ECO:0007669"/>
    <property type="project" value="TreeGrafter"/>
</dbReference>
<evidence type="ECO:0000313" key="22">
    <source>
        <dbReference type="Proteomes" id="UP001153269"/>
    </source>
</evidence>
<dbReference type="EMBL" id="CADEAL010003024">
    <property type="protein sequence ID" value="CAB1443221.1"/>
    <property type="molecule type" value="Genomic_DNA"/>
</dbReference>
<keyword evidence="6" id="KW-0963">Cytoplasm</keyword>
<evidence type="ECO:0000256" key="15">
    <source>
        <dbReference type="ARBA" id="ARBA00053101"/>
    </source>
</evidence>
<evidence type="ECO:0000313" key="21">
    <source>
        <dbReference type="EMBL" id="CAB1443221.1"/>
    </source>
</evidence>
<proteinExistence type="inferred from homology"/>
<dbReference type="GO" id="GO:0032801">
    <property type="term" value="P:receptor catabolic process"/>
    <property type="evidence" value="ECO:0007669"/>
    <property type="project" value="TreeGrafter"/>
</dbReference>
<dbReference type="Gene3D" id="1.10.510.10">
    <property type="entry name" value="Transferase(Phosphotransferase) domain 1"/>
    <property type="match status" value="1"/>
</dbReference>
<dbReference type="GO" id="GO:0005524">
    <property type="term" value="F:ATP binding"/>
    <property type="evidence" value="ECO:0007669"/>
    <property type="project" value="UniProtKB-UniRule"/>
</dbReference>
<dbReference type="FunFam" id="2.100.10.50:FF:000002">
    <property type="entry name" value="Multivesicular body subunit 12B"/>
    <property type="match status" value="1"/>
</dbReference>
<dbReference type="GO" id="GO:0004672">
    <property type="term" value="F:protein kinase activity"/>
    <property type="evidence" value="ECO:0007669"/>
    <property type="project" value="InterPro"/>
</dbReference>
<dbReference type="PANTHER" id="PTHR31612:SF2">
    <property type="entry name" value="MULTIVESICULAR BODY SUBUNIT 12A"/>
    <property type="match status" value="1"/>
</dbReference>
<dbReference type="InterPro" id="IPR017441">
    <property type="entry name" value="Protein_kinase_ATP_BS"/>
</dbReference>
<dbReference type="GO" id="GO:0032510">
    <property type="term" value="P:endosome to lysosome transport via multivesicular body sorting pathway"/>
    <property type="evidence" value="ECO:0007669"/>
    <property type="project" value="TreeGrafter"/>
</dbReference>
<gene>
    <name evidence="21" type="ORF">PLEPLA_LOCUS30936</name>
</gene>
<evidence type="ECO:0000256" key="1">
    <source>
        <dbReference type="ARBA" id="ARBA00004496"/>
    </source>
</evidence>
<comment type="function">
    <text evidence="15">Component of the ESCRT-I complex, a regulator of vesicular trafficking process. Required for the sorting of endocytic ubiquitinated cargos into multivesicular bodies.</text>
</comment>
<evidence type="ECO:0000256" key="16">
    <source>
        <dbReference type="PROSITE-ProRule" id="PRU10141"/>
    </source>
</evidence>
<name>A0A9N7V5G0_PLEPL</name>
<keyword evidence="12" id="KW-0472">Membrane</keyword>
<keyword evidence="7 16" id="KW-0547">Nucleotide-binding</keyword>
<keyword evidence="8" id="KW-0967">Endosome</keyword>
<feature type="compositionally biased region" description="Pro residues" evidence="17">
    <location>
        <begin position="636"/>
        <end position="649"/>
    </location>
</feature>
<comment type="subcellular location">
    <subcellularLocation>
        <location evidence="1">Cytoplasm</location>
    </subcellularLocation>
    <subcellularLocation>
        <location evidence="2">Late endosome membrane</location>
        <topology evidence="2">Peripheral membrane protein</topology>
    </subcellularLocation>
</comment>
<evidence type="ECO:0000256" key="12">
    <source>
        <dbReference type="ARBA" id="ARBA00023136"/>
    </source>
</evidence>
<dbReference type="PROSITE" id="PS00108">
    <property type="entry name" value="PROTEIN_KINASE_ST"/>
    <property type="match status" value="1"/>
</dbReference>
<protein>
    <recommendedName>
        <fullName evidence="4">Multivesicular body subunit 12A</fullName>
    </recommendedName>
    <alternativeName>
        <fullName evidence="14">ESCRT-I complex subunit MVB12A</fullName>
    </alternativeName>
    <alternativeName>
        <fullName evidence="13">Protein FAM125A</fullName>
    </alternativeName>
</protein>
<evidence type="ECO:0000256" key="7">
    <source>
        <dbReference type="ARBA" id="ARBA00022741"/>
    </source>
</evidence>
<feature type="binding site" evidence="16">
    <location>
        <position position="51"/>
    </location>
    <ligand>
        <name>ATP</name>
        <dbReference type="ChEBI" id="CHEBI:30616"/>
    </ligand>
</feature>
<evidence type="ECO:0000256" key="5">
    <source>
        <dbReference type="ARBA" id="ARBA00022448"/>
    </source>
</evidence>
<dbReference type="Proteomes" id="UP001153269">
    <property type="component" value="Unassembled WGS sequence"/>
</dbReference>
<dbReference type="InterPro" id="IPR023341">
    <property type="entry name" value="MABP"/>
</dbReference>
<feature type="domain" description="Protein kinase" evidence="18">
    <location>
        <begin position="22"/>
        <end position="279"/>
    </location>
</feature>
<dbReference type="GO" id="GO:0015031">
    <property type="term" value="P:protein transport"/>
    <property type="evidence" value="ECO:0007669"/>
    <property type="project" value="UniProtKB-KW"/>
</dbReference>
<dbReference type="PROSITE" id="PS51497">
    <property type="entry name" value="UMA"/>
    <property type="match status" value="1"/>
</dbReference>
<evidence type="ECO:0000256" key="13">
    <source>
        <dbReference type="ARBA" id="ARBA00033002"/>
    </source>
</evidence>
<dbReference type="SMART" id="SM00220">
    <property type="entry name" value="S_TKc"/>
    <property type="match status" value="1"/>
</dbReference>
<evidence type="ECO:0000256" key="3">
    <source>
        <dbReference type="ARBA" id="ARBA00010432"/>
    </source>
</evidence>
<evidence type="ECO:0000259" key="20">
    <source>
        <dbReference type="PROSITE" id="PS51498"/>
    </source>
</evidence>
<keyword evidence="5" id="KW-0813">Transport</keyword>
<evidence type="ECO:0000259" key="19">
    <source>
        <dbReference type="PROSITE" id="PS51497"/>
    </source>
</evidence>
<dbReference type="InterPro" id="IPR011009">
    <property type="entry name" value="Kinase-like_dom_sf"/>
</dbReference>
<feature type="region of interest" description="Disordered" evidence="17">
    <location>
        <begin position="635"/>
        <end position="657"/>
    </location>
</feature>
<evidence type="ECO:0000256" key="17">
    <source>
        <dbReference type="SAM" id="MobiDB-lite"/>
    </source>
</evidence>
<feature type="compositionally biased region" description="Basic and acidic residues" evidence="17">
    <location>
        <begin position="403"/>
        <end position="412"/>
    </location>
</feature>
<dbReference type="InterPro" id="IPR000719">
    <property type="entry name" value="Prot_kinase_dom"/>
</dbReference>
<dbReference type="InterPro" id="IPR023340">
    <property type="entry name" value="UMA"/>
</dbReference>